<sequence>MAEFEEYQGYALGAITTGASPSQTQAAGPLYFCNVIIKMGAMKPGALAFSMGRQARNRSGLTRIN</sequence>
<evidence type="ECO:0000313" key="2">
    <source>
        <dbReference type="Proteomes" id="UP000654947"/>
    </source>
</evidence>
<accession>A0A918XGU4</accession>
<keyword evidence="2" id="KW-1185">Reference proteome</keyword>
<comment type="caution">
    <text evidence="1">The sequence shown here is derived from an EMBL/GenBank/DDBJ whole genome shotgun (WGS) entry which is preliminary data.</text>
</comment>
<dbReference type="Proteomes" id="UP000654947">
    <property type="component" value="Unassembled WGS sequence"/>
</dbReference>
<dbReference type="EMBL" id="BMXL01000017">
    <property type="protein sequence ID" value="GHD30049.1"/>
    <property type="molecule type" value="Genomic_DNA"/>
</dbReference>
<dbReference type="AlphaFoldDB" id="A0A918XGU4"/>
<reference evidence="1 2" key="1">
    <citation type="journal article" date="2014" name="Int. J. Syst. Evol. Microbiol.">
        <title>Complete genome sequence of Corynebacterium casei LMG S-19264T (=DSM 44701T), isolated from a smear-ripened cheese.</title>
        <authorList>
            <consortium name="US DOE Joint Genome Institute (JGI-PGF)"/>
            <person name="Walter F."/>
            <person name="Albersmeier A."/>
            <person name="Kalinowski J."/>
            <person name="Ruckert C."/>
        </authorList>
    </citation>
    <scope>NUCLEOTIDE SEQUENCE [LARGE SCALE GENOMIC DNA]</scope>
    <source>
        <strain evidence="1 2">KCTC 19473</strain>
    </source>
</reference>
<protein>
    <submittedName>
        <fullName evidence="1">Uncharacterized protein</fullName>
    </submittedName>
</protein>
<evidence type="ECO:0000313" key="1">
    <source>
        <dbReference type="EMBL" id="GHD30049.1"/>
    </source>
</evidence>
<gene>
    <name evidence="1" type="ORF">GCM10007147_31520</name>
</gene>
<name>A0A918XGU4_9ACTN</name>
<organism evidence="1 2">
    <name type="scientific">Nocardiopsis kunsanensis</name>
    <dbReference type="NCBI Taxonomy" id="141693"/>
    <lineage>
        <taxon>Bacteria</taxon>
        <taxon>Bacillati</taxon>
        <taxon>Actinomycetota</taxon>
        <taxon>Actinomycetes</taxon>
        <taxon>Streptosporangiales</taxon>
        <taxon>Nocardiopsidaceae</taxon>
        <taxon>Nocardiopsis</taxon>
    </lineage>
</organism>
<proteinExistence type="predicted"/>